<accession>A0AAV7HUF6</accession>
<proteinExistence type="predicted"/>
<feature type="region of interest" description="Disordered" evidence="1">
    <location>
        <begin position="1"/>
        <end position="33"/>
    </location>
</feature>
<comment type="caution">
    <text evidence="2">The sequence shown here is derived from an EMBL/GenBank/DDBJ whole genome shotgun (WGS) entry which is preliminary data.</text>
</comment>
<gene>
    <name evidence="2" type="ORF">KQX54_000256</name>
</gene>
<keyword evidence="3" id="KW-1185">Reference proteome</keyword>
<dbReference type="SUPFAM" id="SSF144000">
    <property type="entry name" value="Oxysterol-binding protein-like"/>
    <property type="match status" value="1"/>
</dbReference>
<name>A0AAV7HUF6_COTGL</name>
<evidence type="ECO:0000256" key="1">
    <source>
        <dbReference type="SAM" id="MobiDB-lite"/>
    </source>
</evidence>
<dbReference type="EMBL" id="JAHXZJ010003126">
    <property type="protein sequence ID" value="KAH0533525.1"/>
    <property type="molecule type" value="Genomic_DNA"/>
</dbReference>
<feature type="compositionally biased region" description="Polar residues" evidence="1">
    <location>
        <begin position="1"/>
        <end position="10"/>
    </location>
</feature>
<dbReference type="Proteomes" id="UP000826195">
    <property type="component" value="Unassembled WGS sequence"/>
</dbReference>
<reference evidence="2 3" key="1">
    <citation type="journal article" date="2021" name="J. Hered.">
        <title>A chromosome-level genome assembly of the parasitoid wasp, Cotesia glomerata (Hymenoptera: Braconidae).</title>
        <authorList>
            <person name="Pinto B.J."/>
            <person name="Weis J.J."/>
            <person name="Gamble T."/>
            <person name="Ode P.J."/>
            <person name="Paul R."/>
            <person name="Zaspel J.M."/>
        </authorList>
    </citation>
    <scope>NUCLEOTIDE SEQUENCE [LARGE SCALE GENOMIC DNA]</scope>
    <source>
        <strain evidence="2">CgM1</strain>
    </source>
</reference>
<dbReference type="AlphaFoldDB" id="A0AAV7HUF6"/>
<organism evidence="2 3">
    <name type="scientific">Cotesia glomerata</name>
    <name type="common">Lepidopteran parasitic wasp</name>
    <name type="synonym">Apanteles glomeratus</name>
    <dbReference type="NCBI Taxonomy" id="32391"/>
    <lineage>
        <taxon>Eukaryota</taxon>
        <taxon>Metazoa</taxon>
        <taxon>Ecdysozoa</taxon>
        <taxon>Arthropoda</taxon>
        <taxon>Hexapoda</taxon>
        <taxon>Insecta</taxon>
        <taxon>Pterygota</taxon>
        <taxon>Neoptera</taxon>
        <taxon>Endopterygota</taxon>
        <taxon>Hymenoptera</taxon>
        <taxon>Apocrita</taxon>
        <taxon>Ichneumonoidea</taxon>
        <taxon>Braconidae</taxon>
        <taxon>Microgastrinae</taxon>
        <taxon>Cotesia</taxon>
    </lineage>
</organism>
<evidence type="ECO:0000313" key="3">
    <source>
        <dbReference type="Proteomes" id="UP000826195"/>
    </source>
</evidence>
<evidence type="ECO:0000313" key="2">
    <source>
        <dbReference type="EMBL" id="KAH0533525.1"/>
    </source>
</evidence>
<sequence>DHSAKTSLSTVGEVPNHDEFRKPHGNPPTTADGSLDYDADLMEKSWISRISSLYRKVKNWDGFNKKLLYPHCLLKRRSLLEMYADYFAHPEHFYALPIYQLQKKEWFKWHDGTYAVFMLVVNLVLQKPYNPILGEIFRCYWDAGKSNNSHRNETTRTRG</sequence>
<dbReference type="InterPro" id="IPR037239">
    <property type="entry name" value="OSBP_sf"/>
</dbReference>
<feature type="non-terminal residue" evidence="2">
    <location>
        <position position="1"/>
    </location>
</feature>
<protein>
    <submittedName>
        <fullName evidence="2">Uncharacterized protein</fullName>
    </submittedName>
</protein>